<evidence type="ECO:0000256" key="1">
    <source>
        <dbReference type="SAM" id="MobiDB-lite"/>
    </source>
</evidence>
<reference evidence="2 3" key="1">
    <citation type="submission" date="2020-08" db="EMBL/GenBank/DDBJ databases">
        <title>Genomic Encyclopedia of Type Strains, Phase IV (KMG-V): Genome sequencing to study the core and pangenomes of soil and plant-associated prokaryotes.</title>
        <authorList>
            <person name="Whitman W."/>
        </authorList>
    </citation>
    <scope>NUCLEOTIDE SEQUENCE [LARGE SCALE GENOMIC DNA]</scope>
    <source>
        <strain evidence="2 3">SEMIA 4087</strain>
    </source>
</reference>
<comment type="caution">
    <text evidence="2">The sequence shown here is derived from an EMBL/GenBank/DDBJ whole genome shotgun (WGS) entry which is preliminary data.</text>
</comment>
<feature type="region of interest" description="Disordered" evidence="1">
    <location>
        <begin position="1"/>
        <end position="44"/>
    </location>
</feature>
<evidence type="ECO:0000313" key="2">
    <source>
        <dbReference type="EMBL" id="MBB4232413.1"/>
    </source>
</evidence>
<evidence type="ECO:0000313" key="3">
    <source>
        <dbReference type="Proteomes" id="UP000551353"/>
    </source>
</evidence>
<proteinExistence type="predicted"/>
<protein>
    <submittedName>
        <fullName evidence="2">Uncharacterized protein</fullName>
    </submittedName>
</protein>
<feature type="compositionally biased region" description="Basic and acidic residues" evidence="1">
    <location>
        <begin position="29"/>
        <end position="41"/>
    </location>
</feature>
<accession>A0ABR6IY08</accession>
<dbReference type="EMBL" id="JACIFX010000012">
    <property type="protein sequence ID" value="MBB4232413.1"/>
    <property type="molecule type" value="Genomic_DNA"/>
</dbReference>
<feature type="compositionally biased region" description="Basic residues" evidence="1">
    <location>
        <begin position="16"/>
        <end position="28"/>
    </location>
</feature>
<sequence length="219" mass="23988">MPSWSKVSGRTWSSTTRRRTLRRSCRLRSRAEQSGSKDARKSCGAGGTRSYLILFVNSGCGGVIEQRLIISSPYTNIAYLSGFAPIVLKTPKLGLSEKSANSGSECCCSMPPQLRYTAHMLLENRQVPTSIFCLGLSKKSDVVETHFSTISAISSRRRRGSRALLKSTSKPIPTAVHLYDVTSRTRSARCARKGAGSLRVWFDEPALLNDMPVADPLAD</sequence>
<dbReference type="Proteomes" id="UP000551353">
    <property type="component" value="Unassembled WGS sequence"/>
</dbReference>
<keyword evidence="3" id="KW-1185">Reference proteome</keyword>
<organism evidence="2 3">
    <name type="scientific">Rhizobium mongolense</name>
    <dbReference type="NCBI Taxonomy" id="57676"/>
    <lineage>
        <taxon>Bacteria</taxon>
        <taxon>Pseudomonadati</taxon>
        <taxon>Pseudomonadota</taxon>
        <taxon>Alphaproteobacteria</taxon>
        <taxon>Hyphomicrobiales</taxon>
        <taxon>Rhizobiaceae</taxon>
        <taxon>Rhizobium/Agrobacterium group</taxon>
        <taxon>Rhizobium</taxon>
    </lineage>
</organism>
<gene>
    <name evidence="2" type="ORF">GGD56_006309</name>
</gene>
<name>A0ABR6IY08_9HYPH</name>